<feature type="compositionally biased region" description="Basic residues" evidence="1">
    <location>
        <begin position="546"/>
        <end position="558"/>
    </location>
</feature>
<feature type="compositionally biased region" description="Polar residues" evidence="1">
    <location>
        <begin position="575"/>
        <end position="595"/>
    </location>
</feature>
<feature type="region of interest" description="Disordered" evidence="1">
    <location>
        <begin position="427"/>
        <end position="446"/>
    </location>
</feature>
<feature type="region of interest" description="Disordered" evidence="1">
    <location>
        <begin position="616"/>
        <end position="654"/>
    </location>
</feature>
<feature type="compositionally biased region" description="Polar residues" evidence="1">
    <location>
        <begin position="1104"/>
        <end position="1128"/>
    </location>
</feature>
<feature type="compositionally biased region" description="Basic and acidic residues" evidence="1">
    <location>
        <begin position="616"/>
        <end position="626"/>
    </location>
</feature>
<organism evidence="2 3">
    <name type="scientific">Cimex lectularius</name>
    <name type="common">Bed bug</name>
    <name type="synonym">Acanthia lectularia</name>
    <dbReference type="NCBI Taxonomy" id="79782"/>
    <lineage>
        <taxon>Eukaryota</taxon>
        <taxon>Metazoa</taxon>
        <taxon>Ecdysozoa</taxon>
        <taxon>Arthropoda</taxon>
        <taxon>Hexapoda</taxon>
        <taxon>Insecta</taxon>
        <taxon>Pterygota</taxon>
        <taxon>Neoptera</taxon>
        <taxon>Paraneoptera</taxon>
        <taxon>Hemiptera</taxon>
        <taxon>Heteroptera</taxon>
        <taxon>Panheteroptera</taxon>
        <taxon>Cimicomorpha</taxon>
        <taxon>Cimicidae</taxon>
        <taxon>Cimex</taxon>
    </lineage>
</organism>
<feature type="region of interest" description="Disordered" evidence="1">
    <location>
        <begin position="716"/>
        <end position="799"/>
    </location>
</feature>
<dbReference type="GeneID" id="106670122"/>
<feature type="compositionally biased region" description="Low complexity" evidence="1">
    <location>
        <begin position="559"/>
        <end position="571"/>
    </location>
</feature>
<feature type="compositionally biased region" description="Basic and acidic residues" evidence="1">
    <location>
        <begin position="1022"/>
        <end position="1044"/>
    </location>
</feature>
<keyword evidence="3" id="KW-1185">Reference proteome</keyword>
<feature type="region of interest" description="Disordered" evidence="1">
    <location>
        <begin position="889"/>
        <end position="913"/>
    </location>
</feature>
<feature type="compositionally biased region" description="Polar residues" evidence="1">
    <location>
        <begin position="643"/>
        <end position="654"/>
    </location>
</feature>
<evidence type="ECO:0000313" key="3">
    <source>
        <dbReference type="Proteomes" id="UP000494040"/>
    </source>
</evidence>
<feature type="compositionally biased region" description="Polar residues" evidence="1">
    <location>
        <begin position="247"/>
        <end position="256"/>
    </location>
</feature>
<feature type="region of interest" description="Disordered" evidence="1">
    <location>
        <begin position="1078"/>
        <end position="1133"/>
    </location>
</feature>
<feature type="region of interest" description="Disordered" evidence="1">
    <location>
        <begin position="545"/>
        <end position="600"/>
    </location>
</feature>
<feature type="compositionally biased region" description="Low complexity" evidence="1">
    <location>
        <begin position="771"/>
        <end position="797"/>
    </location>
</feature>
<dbReference type="RefSeq" id="XP_014255670.1">
    <property type="nucleotide sequence ID" value="XM_014400184.1"/>
</dbReference>
<accession>A0A8I6TJI2</accession>
<reference evidence="2" key="1">
    <citation type="submission" date="2022-01" db="UniProtKB">
        <authorList>
            <consortium name="EnsemblMetazoa"/>
        </authorList>
    </citation>
    <scope>IDENTIFICATION</scope>
</reference>
<feature type="compositionally biased region" description="Polar residues" evidence="1">
    <location>
        <begin position="720"/>
        <end position="742"/>
    </location>
</feature>
<protein>
    <submittedName>
        <fullName evidence="2">Uncharacterized protein</fullName>
    </submittedName>
</protein>
<dbReference type="KEGG" id="clec:106670122"/>
<name>A0A8I6TJI2_CIMLE</name>
<dbReference type="AlphaFoldDB" id="A0A8I6TJI2"/>
<feature type="region of interest" description="Disordered" evidence="1">
    <location>
        <begin position="820"/>
        <end position="840"/>
    </location>
</feature>
<feature type="region of interest" description="Disordered" evidence="1">
    <location>
        <begin position="1021"/>
        <end position="1064"/>
    </location>
</feature>
<feature type="compositionally biased region" description="Polar residues" evidence="1">
    <location>
        <begin position="889"/>
        <end position="908"/>
    </location>
</feature>
<feature type="region of interest" description="Disordered" evidence="1">
    <location>
        <begin position="247"/>
        <end position="269"/>
    </location>
</feature>
<dbReference type="Proteomes" id="UP000494040">
    <property type="component" value="Unassembled WGS sequence"/>
</dbReference>
<proteinExistence type="predicted"/>
<evidence type="ECO:0000256" key="1">
    <source>
        <dbReference type="SAM" id="MobiDB-lite"/>
    </source>
</evidence>
<feature type="compositionally biased region" description="Low complexity" evidence="1">
    <location>
        <begin position="631"/>
        <end position="642"/>
    </location>
</feature>
<feature type="compositionally biased region" description="Polar residues" evidence="1">
    <location>
        <begin position="435"/>
        <end position="446"/>
    </location>
</feature>
<feature type="region of interest" description="Disordered" evidence="1">
    <location>
        <begin position="314"/>
        <end position="367"/>
    </location>
</feature>
<feature type="region of interest" description="Disordered" evidence="1">
    <location>
        <begin position="151"/>
        <end position="176"/>
    </location>
</feature>
<feature type="compositionally biased region" description="Basic and acidic residues" evidence="1">
    <location>
        <begin position="325"/>
        <end position="348"/>
    </location>
</feature>
<feature type="compositionally biased region" description="Polar residues" evidence="1">
    <location>
        <begin position="822"/>
        <end position="838"/>
    </location>
</feature>
<sequence>MVNTDDAVFVVFCGPITAEEMEVRRKLGLFKNPDRDIDDNLDFDWFQESSANLKGHNLTEGTIGRRKRTSKNSPLRSAKSNLNSSYQQNLFSSPSSIYSPSDATFSDISIQNQTETCQPNTSIQKNRSRSFLSCQDSSPHIVNKSTNVDISKSGLNTKTNKRKRSSFSSIPDEPRRKTLRSIHSSLLILDKNQLSRITKSNKNLNCSMLNKSRKTFSRVQNTHGSSHMDTISARSLLQQTSNSMNQLPLKSHSSLQLGEDSDLTNNSRNINDSSVVSNLYFNFNPEETKGKECTCISLNSSLFNSQTKNLSRINRTDSFDQSLSPRDRHETELPRLDTLEKSVDDPKAKLPQKRSHSSLSHLTPAEKKVTQANKTLNDSLLKSFHFAKGGKKPIKRLRSSEPLRKTSVKKNGTFKIISPKKLSSSVLSSNKDQVPRTSRANKTMSDSLLRSSHIKTGVKQSIKNVKTLVPVRRTSVKKNDSLKKISHKKLSSSVLLANKNHVSRISRANKTMSDSLLSSQIQAAGSSIVKQPIKNLKSIKPLSRTSVKKKGSLKKISPKKLSSSVLSSNKDQVSRTSRANKTMSDSLLCGSQNKTADSRTVKQPIKNLKSLEPLKRMSVKKNDSLKKISPKKLSSSVLSSDKNQVSRTSRANKTMSDSLLRCSQIKTAGSNIVKQPIKNLKSLVPLIKTSDKKKASLKKISPKKLSSSILSSNKNLVSKTSHANKTMSNSLLCGSHTGSSIKQPRKNSKSLVPLRRTSVKKNASLLRKSSRNSQNTSGSSSPVKPSKSKTSVNKNNSLFLKSPISPSALANDSISLMKEKNSPSISMSTIKNPNSSMFSPRETFHSFKNETNGSMSIEKMNKSCSTVTDFSLCCGDSFFDNSSSSTAGISKGVNQHSQKKSQLPNPTKNIDDLAKPRRKLLANKSLNELLESSGTKFKRTMRQNKTLNESILKQLMLKERKSRVEQNSLNSVIADESLVKNKTKDAFLRNFNLPLKKQKGMYESLQDSLISLASSKSYTFTPDRDDRSCRKSTEASMEADKSMKADWSQEIDKNKHITPNTSTLHSFLPDKENFIKSTNSHPFIDNKKPKTPKRSTSNEERYSLRSSNSYENDSAMTRQNSPSKTKNVLNKPKLVVSKVNSDLSWSKKLNRSKILKAQRPNYVYSPSRFIHKKQ</sequence>
<dbReference type="EnsemblMetazoa" id="XM_014400184.1">
    <property type="protein sequence ID" value="XP_014255670.1"/>
    <property type="gene ID" value="LOC106670122"/>
</dbReference>
<evidence type="ECO:0000313" key="2">
    <source>
        <dbReference type="EnsemblMetazoa" id="XP_014255670.1"/>
    </source>
</evidence>
<dbReference type="OMA" id="HMDTISA"/>